<organism evidence="1 2">
    <name type="scientific">Panacibacter microcysteis</name>
    <dbReference type="NCBI Taxonomy" id="2793269"/>
    <lineage>
        <taxon>Bacteria</taxon>
        <taxon>Pseudomonadati</taxon>
        <taxon>Bacteroidota</taxon>
        <taxon>Chitinophagia</taxon>
        <taxon>Chitinophagales</taxon>
        <taxon>Chitinophagaceae</taxon>
        <taxon>Panacibacter</taxon>
    </lineage>
</organism>
<name>A0A931E519_9BACT</name>
<dbReference type="Gene3D" id="3.40.50.2000">
    <property type="entry name" value="Glycogen Phosphorylase B"/>
    <property type="match status" value="1"/>
</dbReference>
<dbReference type="RefSeq" id="WP_196989463.1">
    <property type="nucleotide sequence ID" value="NZ_JADWYR010000001.1"/>
</dbReference>
<dbReference type="EMBL" id="JADWYR010000001">
    <property type="protein sequence ID" value="MBG9375410.1"/>
    <property type="molecule type" value="Genomic_DNA"/>
</dbReference>
<evidence type="ECO:0000313" key="1">
    <source>
        <dbReference type="EMBL" id="MBG9375410.1"/>
    </source>
</evidence>
<comment type="caution">
    <text evidence="1">The sequence shown here is derived from an EMBL/GenBank/DDBJ whole genome shotgun (WGS) entry which is preliminary data.</text>
</comment>
<dbReference type="AlphaFoldDB" id="A0A931E519"/>
<evidence type="ECO:0000313" key="2">
    <source>
        <dbReference type="Proteomes" id="UP000628448"/>
    </source>
</evidence>
<proteinExistence type="predicted"/>
<sequence length="378" mass="44308">MDKHLHIISLDVPYPANYGGVYDLFYKLPALQAQGVKIHLHCFTNGRPEQEELNRYCEEVFYYKRNTGHKGFAVNLPYIVAGRKNEHLFERLLKDNHPIFMEGVHCTALTLDRRFDKRRKFVRIHNVEHDYYNQLYKCSTQPFRKFYYLWESRLLKNYEQTLVDHATAFWSVTEKDAEYYRNQLHCKTMDYLPLFLPPWQVHTQQGMGAYCLYHGDLSVAANDYAARWLVEKIFANSDLPIVITGKNPSKALEDLVHENENACIVANPSEKEMQDMIAKAHIHVLPCFNDTGIKIKLLNALYNGRHCLVNSAMVSGTTLGSLCHVTETPEVFRERIEQLFHEPFTQEEIATRKIFLHDHFNNEASARQMVKWIWEVYA</sequence>
<protein>
    <submittedName>
        <fullName evidence="1">Glycosyltransferase</fullName>
    </submittedName>
</protein>
<keyword evidence="2" id="KW-1185">Reference proteome</keyword>
<dbReference type="SUPFAM" id="SSF53756">
    <property type="entry name" value="UDP-Glycosyltransferase/glycogen phosphorylase"/>
    <property type="match status" value="1"/>
</dbReference>
<accession>A0A931E519</accession>
<dbReference type="Pfam" id="PF13692">
    <property type="entry name" value="Glyco_trans_1_4"/>
    <property type="match status" value="1"/>
</dbReference>
<dbReference type="Proteomes" id="UP000628448">
    <property type="component" value="Unassembled WGS sequence"/>
</dbReference>
<gene>
    <name evidence="1" type="ORF">I5907_04140</name>
</gene>
<reference evidence="1" key="1">
    <citation type="submission" date="2020-11" db="EMBL/GenBank/DDBJ databases">
        <title>Bacterial whole genome sequence for Panacibacter sp. DH6.</title>
        <authorList>
            <person name="Le V."/>
            <person name="Ko S."/>
            <person name="Ahn C.-Y."/>
            <person name="Oh H.-M."/>
        </authorList>
    </citation>
    <scope>NUCLEOTIDE SEQUENCE</scope>
    <source>
        <strain evidence="1">DH6</strain>
    </source>
</reference>